<dbReference type="AlphaFoldDB" id="A0A2R5GG80"/>
<organism evidence="2 3">
    <name type="scientific">Hondaea fermentalgiana</name>
    <dbReference type="NCBI Taxonomy" id="2315210"/>
    <lineage>
        <taxon>Eukaryota</taxon>
        <taxon>Sar</taxon>
        <taxon>Stramenopiles</taxon>
        <taxon>Bigyra</taxon>
        <taxon>Labyrinthulomycetes</taxon>
        <taxon>Thraustochytrida</taxon>
        <taxon>Thraustochytriidae</taxon>
        <taxon>Hondaea</taxon>
    </lineage>
</organism>
<dbReference type="Proteomes" id="UP000241890">
    <property type="component" value="Unassembled WGS sequence"/>
</dbReference>
<feature type="compositionally biased region" description="Low complexity" evidence="1">
    <location>
        <begin position="137"/>
        <end position="152"/>
    </location>
</feature>
<feature type="compositionally biased region" description="Low complexity" evidence="1">
    <location>
        <begin position="111"/>
        <end position="129"/>
    </location>
</feature>
<reference evidence="2 3" key="1">
    <citation type="submission" date="2017-12" db="EMBL/GenBank/DDBJ databases">
        <title>Sequencing, de novo assembly and annotation of complete genome of a new Thraustochytrid species, strain FCC1311.</title>
        <authorList>
            <person name="Sedici K."/>
            <person name="Godart F."/>
            <person name="Aiese Cigliano R."/>
            <person name="Sanseverino W."/>
            <person name="Barakat M."/>
            <person name="Ortet P."/>
            <person name="Marechal E."/>
            <person name="Cagnac O."/>
            <person name="Amato A."/>
        </authorList>
    </citation>
    <scope>NUCLEOTIDE SEQUENCE [LARGE SCALE GENOMIC DNA]</scope>
</reference>
<feature type="compositionally biased region" description="Low complexity" evidence="1">
    <location>
        <begin position="165"/>
        <end position="176"/>
    </location>
</feature>
<sequence>MDFGDDDDDFVLGNGGDDDEGGLLPMEDEDAEGYNYDQGDGAGDFGVDGDQGMYDQGHQGYDQAYDGSGDVAYDDGTGHGSQGEHPGAASSSSSMYAANNNNNPDVQGVDPNHAPAPNQAIPPQHQQQQRMGGKTPQALEQTQAQVQAEAQAGFIDLAGHHETSQQQQHQEQQQEQAKQDQEKRQARIQRYTSTQTAQPKAPPQEDPNEQKIADMSKDVIRLYNELETTAGSLLKASLSSASQSGNALESGEGACYTKLLELNAACDKLRRLAQRKLDILAVEDVLLRRNEQEHQENPQDVVKTKAESLCVSRSGFQKVVYPC</sequence>
<protein>
    <submittedName>
        <fullName evidence="2">Uncharacterized protein</fullName>
    </submittedName>
</protein>
<evidence type="ECO:0000256" key="1">
    <source>
        <dbReference type="SAM" id="MobiDB-lite"/>
    </source>
</evidence>
<comment type="caution">
    <text evidence="2">The sequence shown here is derived from an EMBL/GenBank/DDBJ whole genome shotgun (WGS) entry which is preliminary data.</text>
</comment>
<dbReference type="InParanoid" id="A0A2R5GG80"/>
<proteinExistence type="predicted"/>
<feature type="compositionally biased region" description="Acidic residues" evidence="1">
    <location>
        <begin position="1"/>
        <end position="32"/>
    </location>
</feature>
<keyword evidence="3" id="KW-1185">Reference proteome</keyword>
<dbReference type="EMBL" id="BEYU01000061">
    <property type="protein sequence ID" value="GBG29605.1"/>
    <property type="molecule type" value="Genomic_DNA"/>
</dbReference>
<evidence type="ECO:0000313" key="2">
    <source>
        <dbReference type="EMBL" id="GBG29605.1"/>
    </source>
</evidence>
<accession>A0A2R5GG80</accession>
<gene>
    <name evidence="2" type="ORF">FCC1311_058262</name>
</gene>
<name>A0A2R5GG80_9STRA</name>
<evidence type="ECO:0000313" key="3">
    <source>
        <dbReference type="Proteomes" id="UP000241890"/>
    </source>
</evidence>
<feature type="compositionally biased region" description="Low complexity" evidence="1">
    <location>
        <begin position="88"/>
        <end position="103"/>
    </location>
</feature>
<feature type="region of interest" description="Disordered" evidence="1">
    <location>
        <begin position="1"/>
        <end position="210"/>
    </location>
</feature>